<dbReference type="AlphaFoldDB" id="A0A061HMM7"/>
<evidence type="ECO:0000259" key="1">
    <source>
        <dbReference type="Pfam" id="PF11864"/>
    </source>
</evidence>
<organism evidence="3">
    <name type="scientific">Blumeria graminis f. sp. tritici 96224</name>
    <dbReference type="NCBI Taxonomy" id="1268274"/>
    <lineage>
        <taxon>Eukaryota</taxon>
        <taxon>Fungi</taxon>
        <taxon>Dikarya</taxon>
        <taxon>Ascomycota</taxon>
        <taxon>Pezizomycotina</taxon>
        <taxon>Leotiomycetes</taxon>
        <taxon>Erysiphales</taxon>
        <taxon>Erysiphaceae</taxon>
        <taxon>Blumeria</taxon>
    </lineage>
</organism>
<accession>A0A061HMM7</accession>
<dbReference type="OrthoDB" id="19311at2759"/>
<evidence type="ECO:0000313" key="2">
    <source>
        <dbReference type="EMBL" id="EPQ67134.1"/>
    </source>
</evidence>
<evidence type="ECO:0000313" key="3">
    <source>
        <dbReference type="EMBL" id="SUZ07669.1"/>
    </source>
</evidence>
<dbReference type="EMBL" id="UIGY01000001">
    <property type="protein sequence ID" value="SUZ07669.1"/>
    <property type="molecule type" value="Genomic_DNA"/>
</dbReference>
<dbReference type="InterPro" id="IPR024584">
    <property type="entry name" value="Tuberin_N"/>
</dbReference>
<gene>
    <name evidence="2" type="ORF">BGT96224_A21512</name>
    <name evidence="3" type="ORF">BGT96224V2_LOCUS819</name>
</gene>
<reference evidence="3" key="3">
    <citation type="submission" date="2018-07" db="EMBL/GenBank/DDBJ databases">
        <authorList>
            <person name="Quirk P.G."/>
            <person name="Krulwich T.A."/>
        </authorList>
    </citation>
    <scope>NUCLEOTIDE SEQUENCE</scope>
    <source>
        <strain evidence="3">96224</strain>
    </source>
</reference>
<sequence>MSQPVKDAVPESKPMSSFVNVFKSLTGIRATKTTNLQLQSSGSQQTQKSSSPFHKIHKELCNFESLIEQLGNENSLSARTTAATYLCTAVQQYPGNRVSRIFNRAKDLINPSNPNYTRAAGYKLLTACVENIALTGPERLAYFRTFTAPAEPEDFHLQ</sequence>
<proteinExistence type="predicted"/>
<dbReference type="HOGENOM" id="CLU_1673400_0_0_1"/>
<dbReference type="Proteomes" id="UP000053110">
    <property type="component" value="Unassembled WGS sequence"/>
</dbReference>
<protein>
    <submittedName>
        <fullName evidence="3">BgtA-21512</fullName>
    </submittedName>
</protein>
<dbReference type="EMBL" id="KE373936">
    <property type="protein sequence ID" value="EPQ67134.1"/>
    <property type="molecule type" value="Genomic_DNA"/>
</dbReference>
<reference evidence="2" key="2">
    <citation type="submission" date="2013-01" db="EMBL/GenBank/DDBJ databases">
        <title>The wheat powdery mildew genome reveals unique evolution of an obligate biotroph.</title>
        <authorList>
            <person name="Oberhaensli S."/>
            <person name="Wicker T."/>
            <person name="Keller B."/>
        </authorList>
    </citation>
    <scope>NUCLEOTIDE SEQUENCE</scope>
    <source>
        <strain evidence="2">96224</strain>
    </source>
</reference>
<dbReference type="Pfam" id="PF11864">
    <property type="entry name" value="DUF3384"/>
    <property type="match status" value="1"/>
</dbReference>
<feature type="non-terminal residue" evidence="3">
    <location>
        <position position="158"/>
    </location>
</feature>
<evidence type="ECO:0000313" key="4">
    <source>
        <dbReference type="Proteomes" id="UP000053110"/>
    </source>
</evidence>
<name>A0A061HMM7_BLUGR</name>
<reference evidence="4" key="1">
    <citation type="journal article" date="2013" name="Nat. Genet.">
        <title>The wheat powdery mildew genome shows the unique evolution of an obligate biotroph.</title>
        <authorList>
            <person name="Wicker T."/>
            <person name="Oberhaensli S."/>
            <person name="Parlange F."/>
            <person name="Buchmann J.P."/>
            <person name="Shatalina M."/>
            <person name="Roffler S."/>
            <person name="Ben-David R."/>
            <person name="Dolezel J."/>
            <person name="Simkova H."/>
            <person name="Schulze-Lefert P."/>
            <person name="Spanu P.D."/>
            <person name="Bruggmann R."/>
            <person name="Amselem J."/>
            <person name="Quesneville H."/>
            <person name="Ver Loren van Themaat E."/>
            <person name="Paape T."/>
            <person name="Shimizu K.K."/>
            <person name="Keller B."/>
        </authorList>
    </citation>
    <scope>NUCLEOTIDE SEQUENCE [LARGE SCALE GENOMIC DNA]</scope>
    <source>
        <strain evidence="4">96224</strain>
    </source>
</reference>
<feature type="domain" description="Tuberin N-terminal" evidence="1">
    <location>
        <begin position="77"/>
        <end position="158"/>
    </location>
</feature>